<dbReference type="Proteomes" id="UP001233999">
    <property type="component" value="Unassembled WGS sequence"/>
</dbReference>
<dbReference type="AlphaFoldDB" id="A0AAD8AKA7"/>
<comment type="caution">
    <text evidence="1">The sequence shown here is derived from an EMBL/GenBank/DDBJ whole genome shotgun (WGS) entry which is preliminary data.</text>
</comment>
<reference evidence="1" key="1">
    <citation type="journal article" date="2023" name="IScience">
        <title>Live-bearing cockroach genome reveals convergent evolutionary mechanisms linked to viviparity in insects and beyond.</title>
        <authorList>
            <person name="Fouks B."/>
            <person name="Harrison M.C."/>
            <person name="Mikhailova A.A."/>
            <person name="Marchal E."/>
            <person name="English S."/>
            <person name="Carruthers M."/>
            <person name="Jennings E.C."/>
            <person name="Chiamaka E.L."/>
            <person name="Frigard R.A."/>
            <person name="Pippel M."/>
            <person name="Attardo G.M."/>
            <person name="Benoit J.B."/>
            <person name="Bornberg-Bauer E."/>
            <person name="Tobe S.S."/>
        </authorList>
    </citation>
    <scope>NUCLEOTIDE SEQUENCE</scope>
    <source>
        <strain evidence="1">Stay&amp;Tobe</strain>
    </source>
</reference>
<proteinExistence type="predicted"/>
<reference evidence="1" key="2">
    <citation type="submission" date="2023-05" db="EMBL/GenBank/DDBJ databases">
        <authorList>
            <person name="Fouks B."/>
        </authorList>
    </citation>
    <scope>NUCLEOTIDE SEQUENCE</scope>
    <source>
        <strain evidence="1">Stay&amp;Tobe</strain>
        <tissue evidence="1">Testes</tissue>
    </source>
</reference>
<sequence length="104" mass="11970">CTFIYCEPVKRSQERRQDGDVLSECQRTEEFPNSLAGYVSRQGKARDFALSHISKGIYAIKWQHKERLSSFTHTVYPAVLEYAPDEGTNLDRGFISVFPSPRRV</sequence>
<gene>
    <name evidence="1" type="ORF">L9F63_010285</name>
</gene>
<accession>A0AAD8AKA7</accession>
<name>A0AAD8AKA7_DIPPU</name>
<dbReference type="EMBL" id="JASPKZ010000826">
    <property type="protein sequence ID" value="KAJ9599243.1"/>
    <property type="molecule type" value="Genomic_DNA"/>
</dbReference>
<evidence type="ECO:0000313" key="1">
    <source>
        <dbReference type="EMBL" id="KAJ9599243.1"/>
    </source>
</evidence>
<organism evidence="1 2">
    <name type="scientific">Diploptera punctata</name>
    <name type="common">Pacific beetle cockroach</name>
    <dbReference type="NCBI Taxonomy" id="6984"/>
    <lineage>
        <taxon>Eukaryota</taxon>
        <taxon>Metazoa</taxon>
        <taxon>Ecdysozoa</taxon>
        <taxon>Arthropoda</taxon>
        <taxon>Hexapoda</taxon>
        <taxon>Insecta</taxon>
        <taxon>Pterygota</taxon>
        <taxon>Neoptera</taxon>
        <taxon>Polyneoptera</taxon>
        <taxon>Dictyoptera</taxon>
        <taxon>Blattodea</taxon>
        <taxon>Blaberoidea</taxon>
        <taxon>Blaberidae</taxon>
        <taxon>Diplopterinae</taxon>
        <taxon>Diploptera</taxon>
    </lineage>
</organism>
<feature type="non-terminal residue" evidence="1">
    <location>
        <position position="1"/>
    </location>
</feature>
<protein>
    <submittedName>
        <fullName evidence="1">Uncharacterized protein</fullName>
    </submittedName>
</protein>
<feature type="non-terminal residue" evidence="1">
    <location>
        <position position="104"/>
    </location>
</feature>
<evidence type="ECO:0000313" key="2">
    <source>
        <dbReference type="Proteomes" id="UP001233999"/>
    </source>
</evidence>
<keyword evidence="2" id="KW-1185">Reference proteome</keyword>